<dbReference type="NCBIfam" id="TIGR03942">
    <property type="entry name" value="sulfatase_rSAM"/>
    <property type="match status" value="1"/>
</dbReference>
<evidence type="ECO:0000256" key="1">
    <source>
        <dbReference type="ARBA" id="ARBA00001966"/>
    </source>
</evidence>
<dbReference type="SFLD" id="SFLDF00289">
    <property type="entry name" value="anaerobic_Cys-type_sulfatase-m"/>
    <property type="match status" value="1"/>
</dbReference>
<keyword evidence="2" id="KW-0949">S-adenosyl-L-methionine</keyword>
<evidence type="ECO:0000256" key="4">
    <source>
        <dbReference type="ARBA" id="ARBA00023004"/>
    </source>
</evidence>
<comment type="similarity">
    <text evidence="6">Belongs to the radical SAM superfamily. Anaerobic sulfatase-maturating enzyme family.</text>
</comment>
<organism evidence="8 9">
    <name type="scientific">Clostridium thermosuccinogenes</name>
    <dbReference type="NCBI Taxonomy" id="84032"/>
    <lineage>
        <taxon>Bacteria</taxon>
        <taxon>Bacillati</taxon>
        <taxon>Bacillota</taxon>
        <taxon>Clostridia</taxon>
        <taxon>Eubacteriales</taxon>
        <taxon>Clostridiaceae</taxon>
        <taxon>Clostridium</taxon>
    </lineage>
</organism>
<keyword evidence="5" id="KW-0411">Iron-sulfur</keyword>
<dbReference type="SFLD" id="SFLDG01384">
    <property type="entry name" value="thioether_bond_formation_requi"/>
    <property type="match status" value="1"/>
</dbReference>
<accession>A0A2K2FGY0</accession>
<sequence>MPPLSILIKPASSNCNLRCKYCFYHSLAENRETRSYGIMSTELLELIVKKALEFSSGSCTLAFQGGEPTVAGLDFYKKLMEFEEKYNTKKVRINNAIQTNGVLMNDDWARFLADNKFLTGISLDGPKDIHDLNRIDSTGEGSFKEVMNTIGLFNKYGVEYNILCVVNNNTARHIGKIYRFFKKNNFKFLQFIPCLDPLGEPHGSREFSLTPESYTSFLKTSFDLWYEDIIKGERISIRYFDNLVMMLMGYYPEACDMAGQCRSQFVIEADGGVYPCDFYVTDDWHLGNIRDMGFYDLKHCNTGRNFEEVSRHVDTRCKQCRWASLCRGGCRRCREPFVDGKPGLNHFCESYREFFDYAFKRLQHVAAILMRR</sequence>
<dbReference type="GO" id="GO:0051536">
    <property type="term" value="F:iron-sulfur cluster binding"/>
    <property type="evidence" value="ECO:0007669"/>
    <property type="project" value="UniProtKB-KW"/>
</dbReference>
<protein>
    <submittedName>
        <fullName evidence="8">Anaerobic sulfatase maturase</fullName>
    </submittedName>
</protein>
<dbReference type="SFLD" id="SFLDG01386">
    <property type="entry name" value="main_SPASM_domain-containing"/>
    <property type="match status" value="1"/>
</dbReference>
<keyword evidence="9" id="KW-1185">Reference proteome</keyword>
<dbReference type="InterPro" id="IPR023867">
    <property type="entry name" value="Sulphatase_maturase_rSAM"/>
</dbReference>
<comment type="cofactor">
    <cofactor evidence="1">
        <name>[4Fe-4S] cluster</name>
        <dbReference type="ChEBI" id="CHEBI:49883"/>
    </cofactor>
</comment>
<reference evidence="8 9" key="1">
    <citation type="submission" date="2017-06" db="EMBL/GenBank/DDBJ databases">
        <title>Investigating the central metabolism of Clostridium thermosuccinogenes.</title>
        <authorList>
            <person name="Koendjbiharie J.G."/>
            <person name="van Kranenburg R."/>
        </authorList>
    </citation>
    <scope>NUCLEOTIDE SEQUENCE [LARGE SCALE GENOMIC DNA]</scope>
    <source>
        <strain evidence="8 9">DSM 5806</strain>
    </source>
</reference>
<dbReference type="NCBIfam" id="TIGR04085">
    <property type="entry name" value="rSAM_more_4Fe4S"/>
    <property type="match status" value="1"/>
</dbReference>
<gene>
    <name evidence="8" type="ORF">CDQ84_07410</name>
</gene>
<dbReference type="PROSITE" id="PS51918">
    <property type="entry name" value="RADICAL_SAM"/>
    <property type="match status" value="1"/>
</dbReference>
<comment type="caution">
    <text evidence="8">The sequence shown here is derived from an EMBL/GenBank/DDBJ whole genome shotgun (WGS) entry which is preliminary data.</text>
</comment>
<keyword evidence="4" id="KW-0408">Iron</keyword>
<evidence type="ECO:0000256" key="3">
    <source>
        <dbReference type="ARBA" id="ARBA00022723"/>
    </source>
</evidence>
<dbReference type="Gene3D" id="3.20.20.70">
    <property type="entry name" value="Aldolase class I"/>
    <property type="match status" value="1"/>
</dbReference>
<dbReference type="GO" id="GO:0016491">
    <property type="term" value="F:oxidoreductase activity"/>
    <property type="evidence" value="ECO:0007669"/>
    <property type="project" value="InterPro"/>
</dbReference>
<dbReference type="Proteomes" id="UP000236151">
    <property type="component" value="Unassembled WGS sequence"/>
</dbReference>
<evidence type="ECO:0000256" key="6">
    <source>
        <dbReference type="ARBA" id="ARBA00023601"/>
    </source>
</evidence>
<proteinExistence type="inferred from homology"/>
<dbReference type="PANTHER" id="PTHR43273:SF3">
    <property type="entry name" value="ANAEROBIC SULFATASE-MATURATING ENZYME HOMOLOG ASLB-RELATED"/>
    <property type="match status" value="1"/>
</dbReference>
<dbReference type="Pfam" id="PF04055">
    <property type="entry name" value="Radical_SAM"/>
    <property type="match status" value="1"/>
</dbReference>
<evidence type="ECO:0000313" key="8">
    <source>
        <dbReference type="EMBL" id="PNU00038.1"/>
    </source>
</evidence>
<dbReference type="KEGG" id="cthd:CDO33_09110"/>
<dbReference type="SFLD" id="SFLDG01072">
    <property type="entry name" value="dehydrogenase_like"/>
    <property type="match status" value="1"/>
</dbReference>
<dbReference type="Pfam" id="PF13186">
    <property type="entry name" value="SPASM"/>
    <property type="match status" value="1"/>
</dbReference>
<dbReference type="OrthoDB" id="9808591at2"/>
<dbReference type="SFLD" id="SFLDS00029">
    <property type="entry name" value="Radical_SAM"/>
    <property type="match status" value="1"/>
</dbReference>
<dbReference type="EMBL" id="NIOJ01000014">
    <property type="protein sequence ID" value="PNU00038.1"/>
    <property type="molecule type" value="Genomic_DNA"/>
</dbReference>
<evidence type="ECO:0000313" key="9">
    <source>
        <dbReference type="Proteomes" id="UP000236151"/>
    </source>
</evidence>
<dbReference type="InterPro" id="IPR007197">
    <property type="entry name" value="rSAM"/>
</dbReference>
<feature type="domain" description="Radical SAM core" evidence="7">
    <location>
        <begin position="1"/>
        <end position="227"/>
    </location>
</feature>
<dbReference type="CDD" id="cd01335">
    <property type="entry name" value="Radical_SAM"/>
    <property type="match status" value="1"/>
</dbReference>
<keyword evidence="3" id="KW-0479">Metal-binding</keyword>
<name>A0A2K2FGY0_9CLOT</name>
<evidence type="ECO:0000256" key="2">
    <source>
        <dbReference type="ARBA" id="ARBA00022691"/>
    </source>
</evidence>
<dbReference type="NCBIfam" id="NF010321">
    <property type="entry name" value="PRK13758.1"/>
    <property type="match status" value="1"/>
</dbReference>
<dbReference type="GO" id="GO:0046872">
    <property type="term" value="F:metal ion binding"/>
    <property type="evidence" value="ECO:0007669"/>
    <property type="project" value="UniProtKB-KW"/>
</dbReference>
<dbReference type="InterPro" id="IPR034485">
    <property type="entry name" value="Anaerobic_Cys-type_sulfatase-m"/>
</dbReference>
<dbReference type="InterPro" id="IPR058240">
    <property type="entry name" value="rSAM_sf"/>
</dbReference>
<dbReference type="AlphaFoldDB" id="A0A2K2FGY0"/>
<dbReference type="RefSeq" id="WP_103081094.1">
    <property type="nucleotide sequence ID" value="NZ_CP021850.1"/>
</dbReference>
<dbReference type="InterPro" id="IPR013785">
    <property type="entry name" value="Aldolase_TIM"/>
</dbReference>
<dbReference type="SFLD" id="SFLDG01067">
    <property type="entry name" value="SPASM/twitch_domain_containing"/>
    <property type="match status" value="1"/>
</dbReference>
<evidence type="ECO:0000259" key="7">
    <source>
        <dbReference type="PROSITE" id="PS51918"/>
    </source>
</evidence>
<dbReference type="InterPro" id="IPR023885">
    <property type="entry name" value="4Fe4S-binding_SPASM_dom"/>
</dbReference>
<evidence type="ECO:0000256" key="5">
    <source>
        <dbReference type="ARBA" id="ARBA00023014"/>
    </source>
</evidence>
<dbReference type="PANTHER" id="PTHR43273">
    <property type="entry name" value="ANAEROBIC SULFATASE-MATURATING ENZYME HOMOLOG ASLB-RELATED"/>
    <property type="match status" value="1"/>
</dbReference>
<dbReference type="SUPFAM" id="SSF102114">
    <property type="entry name" value="Radical SAM enzymes"/>
    <property type="match status" value="1"/>
</dbReference>